<dbReference type="SMART" id="SM00226">
    <property type="entry name" value="LMWPc"/>
    <property type="match status" value="1"/>
</dbReference>
<evidence type="ECO:0000313" key="8">
    <source>
        <dbReference type="EMBL" id="CUN10855.1"/>
    </source>
</evidence>
<evidence type="ECO:0000256" key="5">
    <source>
        <dbReference type="ARBA" id="ARBA00051722"/>
    </source>
</evidence>
<dbReference type="SUPFAM" id="SSF52788">
    <property type="entry name" value="Phosphotyrosine protein phosphatases I"/>
    <property type="match status" value="1"/>
</dbReference>
<evidence type="ECO:0000313" key="9">
    <source>
        <dbReference type="EMBL" id="RGU46240.1"/>
    </source>
</evidence>
<dbReference type="EC" id="3.1.3.48" evidence="2"/>
<evidence type="ECO:0000313" key="10">
    <source>
        <dbReference type="Proteomes" id="UP000095727"/>
    </source>
</evidence>
<evidence type="ECO:0000256" key="6">
    <source>
        <dbReference type="PIRSR" id="PIRSR617867-1"/>
    </source>
</evidence>
<dbReference type="Proteomes" id="UP000285693">
    <property type="component" value="Unassembled WGS sequence"/>
</dbReference>
<comment type="similarity">
    <text evidence="1">Belongs to the low molecular weight phosphotyrosine protein phosphatase family.</text>
</comment>
<reference evidence="8 10" key="1">
    <citation type="submission" date="2015-09" db="EMBL/GenBank/DDBJ databases">
        <authorList>
            <consortium name="Pathogen Informatics"/>
        </authorList>
    </citation>
    <scope>NUCLEOTIDE SEQUENCE [LARGE SCALE GENOMIC DNA]</scope>
    <source>
        <strain evidence="8 10">2789STDY5834962</strain>
    </source>
</reference>
<dbReference type="PANTHER" id="PTHR11717">
    <property type="entry name" value="LOW MOLECULAR WEIGHT PROTEIN TYROSINE PHOSPHATASE"/>
    <property type="match status" value="1"/>
</dbReference>
<feature type="active site" description="Proton donor" evidence="6">
    <location>
        <position position="123"/>
    </location>
</feature>
<evidence type="ECO:0000256" key="2">
    <source>
        <dbReference type="ARBA" id="ARBA00013064"/>
    </source>
</evidence>
<dbReference type="InterPro" id="IPR050438">
    <property type="entry name" value="LMW_PTPase"/>
</dbReference>
<dbReference type="RefSeq" id="WP_055158081.1">
    <property type="nucleotide sequence ID" value="NZ_CAXSNH010000007.1"/>
</dbReference>
<comment type="catalytic activity">
    <reaction evidence="5">
        <text>O-phospho-L-tyrosyl-[protein] + H2O = L-tyrosyl-[protein] + phosphate</text>
        <dbReference type="Rhea" id="RHEA:10684"/>
        <dbReference type="Rhea" id="RHEA-COMP:10136"/>
        <dbReference type="Rhea" id="RHEA-COMP:20101"/>
        <dbReference type="ChEBI" id="CHEBI:15377"/>
        <dbReference type="ChEBI" id="CHEBI:43474"/>
        <dbReference type="ChEBI" id="CHEBI:46858"/>
        <dbReference type="ChEBI" id="CHEBI:61978"/>
        <dbReference type="EC" id="3.1.3.48"/>
    </reaction>
</comment>
<dbReference type="GO" id="GO:0004725">
    <property type="term" value="F:protein tyrosine phosphatase activity"/>
    <property type="evidence" value="ECO:0007669"/>
    <property type="project" value="UniProtKB-EC"/>
</dbReference>
<dbReference type="PRINTS" id="PR00719">
    <property type="entry name" value="LMWPTPASE"/>
</dbReference>
<organism evidence="8 10">
    <name type="scientific">Coprococcus comes</name>
    <dbReference type="NCBI Taxonomy" id="410072"/>
    <lineage>
        <taxon>Bacteria</taxon>
        <taxon>Bacillati</taxon>
        <taxon>Bacillota</taxon>
        <taxon>Clostridia</taxon>
        <taxon>Lachnospirales</taxon>
        <taxon>Lachnospiraceae</taxon>
        <taxon>Coprococcus</taxon>
    </lineage>
</organism>
<feature type="active site" description="Nucleophile" evidence="6">
    <location>
        <position position="8"/>
    </location>
</feature>
<gene>
    <name evidence="8" type="primary">yfkJ</name>
    <name evidence="9" type="ORF">DWW65_05930</name>
    <name evidence="8" type="ORF">ERS852574_02748</name>
</gene>
<evidence type="ECO:0000256" key="4">
    <source>
        <dbReference type="ARBA" id="ARBA00022912"/>
    </source>
</evidence>
<dbReference type="Proteomes" id="UP000095727">
    <property type="component" value="Unassembled WGS sequence"/>
</dbReference>
<reference evidence="9 11" key="2">
    <citation type="submission" date="2018-08" db="EMBL/GenBank/DDBJ databases">
        <title>A genome reference for cultivated species of the human gut microbiota.</title>
        <authorList>
            <person name="Zou Y."/>
            <person name="Xue W."/>
            <person name="Luo G."/>
        </authorList>
    </citation>
    <scope>NUCLEOTIDE SEQUENCE [LARGE SCALE GENOMIC DNA]</scope>
    <source>
        <strain evidence="9 11">AF16-31</strain>
    </source>
</reference>
<evidence type="ECO:0000256" key="1">
    <source>
        <dbReference type="ARBA" id="ARBA00011063"/>
    </source>
</evidence>
<proteinExistence type="inferred from homology"/>
<dbReference type="InterPro" id="IPR017867">
    <property type="entry name" value="Tyr_phospatase_low_mol_wt"/>
</dbReference>
<feature type="domain" description="Phosphotyrosine protein phosphatase I" evidence="7">
    <location>
        <begin position="2"/>
        <end position="147"/>
    </location>
</feature>
<dbReference type="CDD" id="cd16343">
    <property type="entry name" value="LMWPTP"/>
    <property type="match status" value="1"/>
</dbReference>
<protein>
    <recommendedName>
        <fullName evidence="2">protein-tyrosine-phosphatase</fullName>
        <ecNumber evidence="2">3.1.3.48</ecNumber>
    </recommendedName>
</protein>
<dbReference type="Gene3D" id="3.40.50.2300">
    <property type="match status" value="1"/>
</dbReference>
<feature type="active site" evidence="6">
    <location>
        <position position="14"/>
    </location>
</feature>
<evidence type="ECO:0000259" key="7">
    <source>
        <dbReference type="SMART" id="SM00226"/>
    </source>
</evidence>
<evidence type="ECO:0000256" key="3">
    <source>
        <dbReference type="ARBA" id="ARBA00022801"/>
    </source>
</evidence>
<dbReference type="EMBL" id="CYXR01000024">
    <property type="protein sequence ID" value="CUN10855.1"/>
    <property type="molecule type" value="Genomic_DNA"/>
</dbReference>
<accession>A0A173U9M9</accession>
<keyword evidence="3 8" id="KW-0378">Hydrolase</keyword>
<dbReference type="AlphaFoldDB" id="A0A173U9M9"/>
<dbReference type="InterPro" id="IPR036196">
    <property type="entry name" value="Ptyr_pPase_sf"/>
</dbReference>
<dbReference type="PANTHER" id="PTHR11717:SF7">
    <property type="entry name" value="LOW MOLECULAR WEIGHT PHOSPHOTYROSINE PROTEIN PHOSPHATASE"/>
    <property type="match status" value="1"/>
</dbReference>
<name>A0A173U9M9_9FIRM</name>
<dbReference type="InterPro" id="IPR023485">
    <property type="entry name" value="Ptyr_pPase"/>
</dbReference>
<dbReference type="Pfam" id="PF01451">
    <property type="entry name" value="LMWPc"/>
    <property type="match status" value="1"/>
</dbReference>
<evidence type="ECO:0000313" key="11">
    <source>
        <dbReference type="Proteomes" id="UP000285693"/>
    </source>
</evidence>
<sequence>MIKILFICHGNICRSTMAEYVMKHLVKQSGIESDFFIDSAGTSNEEHGNPVHRGTQKKLRKEGIPCGNHRARKMCREEYAAFDYIICMERYNIQNIMRIIGNDPEHKVQRLLDYTNRPRDIADPWYTGNFDETFDDVMEGCQAFLSYLMEHLQ</sequence>
<dbReference type="EMBL" id="QRXY01000006">
    <property type="protein sequence ID" value="RGU46240.1"/>
    <property type="molecule type" value="Genomic_DNA"/>
</dbReference>
<keyword evidence="4" id="KW-0904">Protein phosphatase</keyword>